<feature type="region of interest" description="Disordered" evidence="1">
    <location>
        <begin position="45"/>
        <end position="81"/>
    </location>
</feature>
<feature type="compositionally biased region" description="Pro residues" evidence="1">
    <location>
        <begin position="61"/>
        <end position="81"/>
    </location>
</feature>
<dbReference type="Pfam" id="PF10803">
    <property type="entry name" value="GerPB"/>
    <property type="match status" value="1"/>
</dbReference>
<dbReference type="Proteomes" id="UP001057291">
    <property type="component" value="Unassembled WGS sequence"/>
</dbReference>
<dbReference type="AlphaFoldDB" id="A0AAV4LGZ4"/>
<organism evidence="2 3">
    <name type="scientific">Collibacillus ludicampi</name>
    <dbReference type="NCBI Taxonomy" id="2771369"/>
    <lineage>
        <taxon>Bacteria</taxon>
        <taxon>Bacillati</taxon>
        <taxon>Bacillota</taxon>
        <taxon>Bacilli</taxon>
        <taxon>Bacillales</taxon>
        <taxon>Alicyclobacillaceae</taxon>
        <taxon>Collibacillus</taxon>
    </lineage>
</organism>
<proteinExistence type="predicted"/>
<evidence type="ECO:0000313" key="2">
    <source>
        <dbReference type="EMBL" id="GIM46983.1"/>
    </source>
</evidence>
<evidence type="ECO:0000313" key="3">
    <source>
        <dbReference type="Proteomes" id="UP001057291"/>
    </source>
</evidence>
<dbReference type="EMBL" id="BOQE01000001">
    <property type="protein sequence ID" value="GIM46983.1"/>
    <property type="molecule type" value="Genomic_DNA"/>
</dbReference>
<reference evidence="2" key="1">
    <citation type="journal article" date="2023" name="Int. J. Syst. Evol. Microbiol.">
        <title>Collibacillus ludicampi gen. nov., sp. nov., a new soil bacterium of the family Alicyclobacillaceae.</title>
        <authorList>
            <person name="Jojima T."/>
            <person name="Ioku Y."/>
            <person name="Fukuta Y."/>
            <person name="Shirasaka N."/>
            <person name="Matsumura Y."/>
            <person name="Mori M."/>
        </authorList>
    </citation>
    <scope>NUCLEOTIDE SEQUENCE</scope>
    <source>
        <strain evidence="2">TP075</strain>
    </source>
</reference>
<dbReference type="RefSeq" id="WP_282200015.1">
    <property type="nucleotide sequence ID" value="NZ_BOQE01000001.1"/>
</dbReference>
<protein>
    <submittedName>
        <fullName evidence="2">Uncharacterized protein</fullName>
    </submittedName>
</protein>
<sequence>MKVKQQIMIGNLRVNSISNASILQIGSSGMIYTKVRDVREYYPAAPVPAGEGSAENGTPSSPAPVSPELLPTPEPPEQGDG</sequence>
<comment type="caution">
    <text evidence="2">The sequence shown here is derived from an EMBL/GenBank/DDBJ whole genome shotgun (WGS) entry which is preliminary data.</text>
</comment>
<name>A0AAV4LGZ4_9BACL</name>
<dbReference type="InterPro" id="IPR024255">
    <property type="entry name" value="GerPB"/>
</dbReference>
<gene>
    <name evidence="2" type="ORF">DNHGIG_25320</name>
</gene>
<accession>A0AAV4LGZ4</accession>
<keyword evidence="3" id="KW-1185">Reference proteome</keyword>
<evidence type="ECO:0000256" key="1">
    <source>
        <dbReference type="SAM" id="MobiDB-lite"/>
    </source>
</evidence>